<dbReference type="PANTHER" id="PTHR30160:SF1">
    <property type="entry name" value="LIPOPOLYSACCHARIDE 1,2-N-ACETYLGLUCOSAMINETRANSFERASE-RELATED"/>
    <property type="match status" value="1"/>
</dbReference>
<dbReference type="AlphaFoldDB" id="A0A2M6X0N1"/>
<dbReference type="PANTHER" id="PTHR30160">
    <property type="entry name" value="TETRAACYLDISACCHARIDE 4'-KINASE-RELATED"/>
    <property type="match status" value="1"/>
</dbReference>
<sequence>MSVKKEVRPRKRFLLRHVGNMGDLVILAPPVLANLKQLYPDAHITFVTAWGYKDNGRCRAGRNSNQGWGRRSMGGHGIHLMMTNPHIDQLVHWHDTKLSLTNNICREDGQTFPTWNSAYWEQEKKSGKYDRVIELDIGLTAEDNPLPALFTAAGLPPDSPMAYRLYFSERDREVAAAVMAAAPRPRLFFLETVAGLTTRSWDPDKVKQLEVAVEKYYGVPPLWFGAAHTPLYRGRPLTLRENIALLEHGDVGIGVLSGPLHFAVAAGLPTLTLYCDHTIERAAPAYFCGTQHRTLLGPSPDTLQLHKYLDNVPHLTPRELFVQNFISWQKPGRQATKSCLAAITVDEVMRVLADMLPSAHTRIAELISG</sequence>
<gene>
    <name evidence="1" type="ORF">COT71_00045</name>
</gene>
<reference evidence="2" key="1">
    <citation type="submission" date="2017-09" db="EMBL/GenBank/DDBJ databases">
        <title>Depth-based differentiation of microbial function through sediment-hosted aquifers and enrichment of novel symbionts in the deep terrestrial subsurface.</title>
        <authorList>
            <person name="Probst A.J."/>
            <person name="Ladd B."/>
            <person name="Jarett J.K."/>
            <person name="Geller-Mcgrath D.E."/>
            <person name="Sieber C.M.K."/>
            <person name="Emerson J.B."/>
            <person name="Anantharaman K."/>
            <person name="Thomas B.C."/>
            <person name="Malmstrom R."/>
            <person name="Stieglmeier M."/>
            <person name="Klingl A."/>
            <person name="Woyke T."/>
            <person name="Ryan C.M."/>
            <person name="Banfield J.F."/>
        </authorList>
    </citation>
    <scope>NUCLEOTIDE SEQUENCE [LARGE SCALE GENOMIC DNA]</scope>
</reference>
<dbReference type="Gene3D" id="3.40.50.2000">
    <property type="entry name" value="Glycogen Phosphorylase B"/>
    <property type="match status" value="2"/>
</dbReference>
<comment type="caution">
    <text evidence="1">The sequence shown here is derived from an EMBL/GenBank/DDBJ whole genome shotgun (WGS) entry which is preliminary data.</text>
</comment>
<evidence type="ECO:0008006" key="3">
    <source>
        <dbReference type="Google" id="ProtNLM"/>
    </source>
</evidence>
<dbReference type="GO" id="GO:0008713">
    <property type="term" value="F:ADP-heptose-lipopolysaccharide heptosyltransferase activity"/>
    <property type="evidence" value="ECO:0007669"/>
    <property type="project" value="TreeGrafter"/>
</dbReference>
<dbReference type="Proteomes" id="UP000230731">
    <property type="component" value="Unassembled WGS sequence"/>
</dbReference>
<dbReference type="EMBL" id="PEZP01000001">
    <property type="protein sequence ID" value="PIT98554.1"/>
    <property type="molecule type" value="Genomic_DNA"/>
</dbReference>
<dbReference type="GO" id="GO:0009244">
    <property type="term" value="P:lipopolysaccharide core region biosynthetic process"/>
    <property type="evidence" value="ECO:0007669"/>
    <property type="project" value="TreeGrafter"/>
</dbReference>
<dbReference type="SUPFAM" id="SSF53756">
    <property type="entry name" value="UDP-Glycosyltransferase/glycogen phosphorylase"/>
    <property type="match status" value="1"/>
</dbReference>
<evidence type="ECO:0000313" key="1">
    <source>
        <dbReference type="EMBL" id="PIT98554.1"/>
    </source>
</evidence>
<proteinExistence type="predicted"/>
<protein>
    <recommendedName>
        <fullName evidence="3">Glycosyltransferase family 9 protein</fullName>
    </recommendedName>
</protein>
<organism evidence="1 2">
    <name type="scientific">Candidatus Andersenbacteria bacterium CG10_big_fil_rev_8_21_14_0_10_54_11</name>
    <dbReference type="NCBI Taxonomy" id="1974485"/>
    <lineage>
        <taxon>Bacteria</taxon>
        <taxon>Candidatus Anderseniibacteriota</taxon>
    </lineage>
</organism>
<accession>A0A2M6X0N1</accession>
<evidence type="ECO:0000313" key="2">
    <source>
        <dbReference type="Proteomes" id="UP000230731"/>
    </source>
</evidence>
<dbReference type="GO" id="GO:0005829">
    <property type="term" value="C:cytosol"/>
    <property type="evidence" value="ECO:0007669"/>
    <property type="project" value="TreeGrafter"/>
</dbReference>
<name>A0A2M6X0N1_9BACT</name>
<dbReference type="InterPro" id="IPR051199">
    <property type="entry name" value="LPS_LOS_Heptosyltrfase"/>
</dbReference>